<dbReference type="Proteomes" id="UP000326939">
    <property type="component" value="Chromosome 2"/>
</dbReference>
<protein>
    <recommendedName>
        <fullName evidence="2">RRM domain-containing protein</fullName>
    </recommendedName>
</protein>
<sequence>MCPLAKVPSSIPHVIINNSHTWLTSLPPVTYTPSHSHTIPAGTTTSSSMESQVTSSTLASALVSKSSPSIVQDIIDANVVSPYHPSSVPTSTIPSLPSQDHCQTKPHVVQPSPQRRQIHTYTRDPHRSVVTYSSLETQTPTSTILPEPSTHAMVTRAKASIQKPNPCLEDNWFARMARPVFVGNFEPETRQSDLERLFSKYGRVERVDMKSGKLNWVFLSFC</sequence>
<gene>
    <name evidence="3" type="ORF">DKX38_003095</name>
</gene>
<organism evidence="3 4">
    <name type="scientific">Salix brachista</name>
    <dbReference type="NCBI Taxonomy" id="2182728"/>
    <lineage>
        <taxon>Eukaryota</taxon>
        <taxon>Viridiplantae</taxon>
        <taxon>Streptophyta</taxon>
        <taxon>Embryophyta</taxon>
        <taxon>Tracheophyta</taxon>
        <taxon>Spermatophyta</taxon>
        <taxon>Magnoliopsida</taxon>
        <taxon>eudicotyledons</taxon>
        <taxon>Gunneridae</taxon>
        <taxon>Pentapetalae</taxon>
        <taxon>rosids</taxon>
        <taxon>fabids</taxon>
        <taxon>Malpighiales</taxon>
        <taxon>Salicaceae</taxon>
        <taxon>Saliceae</taxon>
        <taxon>Salix</taxon>
    </lineage>
</organism>
<accession>A0A5N5NPT5</accession>
<keyword evidence="1" id="KW-0694">RNA-binding</keyword>
<dbReference type="InterPro" id="IPR035979">
    <property type="entry name" value="RBD_domain_sf"/>
</dbReference>
<evidence type="ECO:0000256" key="1">
    <source>
        <dbReference type="PROSITE-ProRule" id="PRU00176"/>
    </source>
</evidence>
<proteinExistence type="predicted"/>
<dbReference type="InterPro" id="IPR012677">
    <property type="entry name" value="Nucleotide-bd_a/b_plait_sf"/>
</dbReference>
<dbReference type="GO" id="GO:0003723">
    <property type="term" value="F:RNA binding"/>
    <property type="evidence" value="ECO:0007669"/>
    <property type="project" value="UniProtKB-UniRule"/>
</dbReference>
<feature type="domain" description="RRM" evidence="2">
    <location>
        <begin position="178"/>
        <end position="222"/>
    </location>
</feature>
<name>A0A5N5NPT5_9ROSI</name>
<evidence type="ECO:0000259" key="2">
    <source>
        <dbReference type="PROSITE" id="PS50102"/>
    </source>
</evidence>
<dbReference type="AlphaFoldDB" id="A0A5N5NPT5"/>
<dbReference type="PROSITE" id="PS50102">
    <property type="entry name" value="RRM"/>
    <property type="match status" value="1"/>
</dbReference>
<dbReference type="InterPro" id="IPR000504">
    <property type="entry name" value="RRM_dom"/>
</dbReference>
<dbReference type="Pfam" id="PF00076">
    <property type="entry name" value="RRM_1"/>
    <property type="match status" value="1"/>
</dbReference>
<dbReference type="EMBL" id="VDCV01000002">
    <property type="protein sequence ID" value="KAB5569302.1"/>
    <property type="molecule type" value="Genomic_DNA"/>
</dbReference>
<keyword evidence="4" id="KW-1185">Reference proteome</keyword>
<reference evidence="4" key="1">
    <citation type="journal article" date="2019" name="Gigascience">
        <title>De novo genome assembly of the endangered Acer yangbiense, a plant species with extremely small populations endemic to Yunnan Province, China.</title>
        <authorList>
            <person name="Yang J."/>
            <person name="Wariss H.M."/>
            <person name="Tao L."/>
            <person name="Zhang R."/>
            <person name="Yun Q."/>
            <person name="Hollingsworth P."/>
            <person name="Dao Z."/>
            <person name="Luo G."/>
            <person name="Guo H."/>
            <person name="Ma Y."/>
            <person name="Sun W."/>
        </authorList>
    </citation>
    <scope>NUCLEOTIDE SEQUENCE [LARGE SCALE GENOMIC DNA]</scope>
    <source>
        <strain evidence="4">cv. br00</strain>
    </source>
</reference>
<dbReference type="SUPFAM" id="SSF54928">
    <property type="entry name" value="RNA-binding domain, RBD"/>
    <property type="match status" value="1"/>
</dbReference>
<dbReference type="Gene3D" id="3.30.70.330">
    <property type="match status" value="1"/>
</dbReference>
<evidence type="ECO:0000313" key="3">
    <source>
        <dbReference type="EMBL" id="KAB5569302.1"/>
    </source>
</evidence>
<comment type="caution">
    <text evidence="3">The sequence shown here is derived from an EMBL/GenBank/DDBJ whole genome shotgun (WGS) entry which is preliminary data.</text>
</comment>
<evidence type="ECO:0000313" key="4">
    <source>
        <dbReference type="Proteomes" id="UP000326939"/>
    </source>
</evidence>